<feature type="compositionally biased region" description="Low complexity" evidence="7">
    <location>
        <begin position="47"/>
        <end position="59"/>
    </location>
</feature>
<keyword evidence="11" id="KW-1185">Reference proteome</keyword>
<keyword evidence="4" id="KW-0863">Zinc-finger</keyword>
<dbReference type="PROSITE" id="PS51873">
    <property type="entry name" value="TRIAD"/>
    <property type="match status" value="1"/>
</dbReference>
<dbReference type="InterPro" id="IPR044066">
    <property type="entry name" value="TRIAD_supradom"/>
</dbReference>
<dbReference type="GeneTree" id="ENSGT00730000111285"/>
<keyword evidence="5" id="KW-0833">Ubl conjugation pathway</keyword>
<evidence type="ECO:0000313" key="11">
    <source>
        <dbReference type="Proteomes" id="UP000694383"/>
    </source>
</evidence>
<dbReference type="AlphaFoldDB" id="A0A8C7ZN98"/>
<organism evidence="10 11">
    <name type="scientific">Oryzias sinensis</name>
    <name type="common">Chinese medaka</name>
    <dbReference type="NCBI Taxonomy" id="183150"/>
    <lineage>
        <taxon>Eukaryota</taxon>
        <taxon>Metazoa</taxon>
        <taxon>Chordata</taxon>
        <taxon>Craniata</taxon>
        <taxon>Vertebrata</taxon>
        <taxon>Euteleostomi</taxon>
        <taxon>Actinopterygii</taxon>
        <taxon>Neopterygii</taxon>
        <taxon>Teleostei</taxon>
        <taxon>Neoteleostei</taxon>
        <taxon>Acanthomorphata</taxon>
        <taxon>Ovalentaria</taxon>
        <taxon>Atherinomorphae</taxon>
        <taxon>Beloniformes</taxon>
        <taxon>Adrianichthyidae</taxon>
        <taxon>Oryziinae</taxon>
        <taxon>Oryzias</taxon>
    </lineage>
</organism>
<dbReference type="Pfam" id="PF01485">
    <property type="entry name" value="IBR"/>
    <property type="match status" value="1"/>
</dbReference>
<evidence type="ECO:0000256" key="5">
    <source>
        <dbReference type="ARBA" id="ARBA00022786"/>
    </source>
</evidence>
<feature type="region of interest" description="Disordered" evidence="7">
    <location>
        <begin position="42"/>
        <end position="100"/>
    </location>
</feature>
<dbReference type="Ensembl" id="ENSOSIT00000047688.1">
    <property type="protein sequence ID" value="ENSOSIP00000045341.1"/>
    <property type="gene ID" value="ENSOSIG00000021603.1"/>
</dbReference>
<reference evidence="10" key="1">
    <citation type="submission" date="2025-08" db="UniProtKB">
        <authorList>
            <consortium name="Ensembl"/>
        </authorList>
    </citation>
    <scope>IDENTIFICATION</scope>
</reference>
<evidence type="ECO:0000256" key="1">
    <source>
        <dbReference type="ARBA" id="ARBA00022679"/>
    </source>
</evidence>
<keyword evidence="1" id="KW-0808">Transferase</keyword>
<keyword evidence="2" id="KW-0479">Metal-binding</keyword>
<evidence type="ECO:0000313" key="10">
    <source>
        <dbReference type="Ensembl" id="ENSOSIP00000045341.1"/>
    </source>
</evidence>
<dbReference type="CDD" id="cd20350">
    <property type="entry name" value="Rcat_RBR_RNF217"/>
    <property type="match status" value="1"/>
</dbReference>
<keyword evidence="6" id="KW-0862">Zinc</keyword>
<dbReference type="InterPro" id="IPR002867">
    <property type="entry name" value="IBR_dom"/>
</dbReference>
<accession>A0A8C7ZN98</accession>
<keyword evidence="8" id="KW-0472">Membrane</keyword>
<evidence type="ECO:0000256" key="3">
    <source>
        <dbReference type="ARBA" id="ARBA00022737"/>
    </source>
</evidence>
<dbReference type="Gene3D" id="1.20.120.1750">
    <property type="match status" value="1"/>
</dbReference>
<sequence length="413" mass="46105">MEDDSPVARACTMPRFISGYDDAKRKLSRNLPTETSFTDVKVKRQVRSSSVRVSRSSSRLCLDEDDGDPEERTEYEECKNSDGETRQPGSKNEQTSSDLTSIVRRVESVTAVCQHACDSGSNAVTSSSGEPFKAKEHVYCTVYCIENDRHQARAESTDRRGDATEIDLETGQVASPSPEPEPELYSLDDLVDPFEDISQWLYREQVEAGTLMQNCRVCLEEKSIASLPCCGKAVCDACLNLYVSSQVGGTAQVCTAVCMDGALQHISHRPHYVCLFLSYGSSSSSLSNVTVTEISWLKMEGEKKEIIWCRWMIHIQRTEGCDHMTCAQCNTNFCYRCGERYRHLRFFGNHASNLSVFGCKYRYLPDKPHLRRLIRGSVCATKVLIAPVVILLVIVLGALALVIGNIPSYKTHT</sequence>
<evidence type="ECO:0000256" key="8">
    <source>
        <dbReference type="SAM" id="Phobius"/>
    </source>
</evidence>
<proteinExistence type="predicted"/>
<protein>
    <recommendedName>
        <fullName evidence="9">RING-type domain-containing protein</fullName>
    </recommendedName>
</protein>
<feature type="compositionally biased region" description="Basic and acidic residues" evidence="7">
    <location>
        <begin position="70"/>
        <end position="85"/>
    </location>
</feature>
<evidence type="ECO:0000256" key="7">
    <source>
        <dbReference type="SAM" id="MobiDB-lite"/>
    </source>
</evidence>
<keyword evidence="3" id="KW-0677">Repeat</keyword>
<dbReference type="InterPro" id="IPR047552">
    <property type="entry name" value="Rcat_RBR_RNF217"/>
</dbReference>
<keyword evidence="8" id="KW-1133">Transmembrane helix</keyword>
<keyword evidence="8" id="KW-0812">Transmembrane</keyword>
<dbReference type="Proteomes" id="UP000694383">
    <property type="component" value="Unplaced"/>
</dbReference>
<dbReference type="GO" id="GO:0008270">
    <property type="term" value="F:zinc ion binding"/>
    <property type="evidence" value="ECO:0007669"/>
    <property type="project" value="UniProtKB-KW"/>
</dbReference>
<name>A0A8C7ZN98_9TELE</name>
<feature type="compositionally biased region" description="Polar residues" evidence="7">
    <location>
        <begin position="87"/>
        <end position="100"/>
    </location>
</feature>
<feature type="transmembrane region" description="Helical" evidence="8">
    <location>
        <begin position="384"/>
        <end position="406"/>
    </location>
</feature>
<evidence type="ECO:0000259" key="9">
    <source>
        <dbReference type="PROSITE" id="PS51873"/>
    </source>
</evidence>
<evidence type="ECO:0000256" key="4">
    <source>
        <dbReference type="ARBA" id="ARBA00022771"/>
    </source>
</evidence>
<feature type="compositionally biased region" description="Basic and acidic residues" evidence="7">
    <location>
        <begin position="153"/>
        <end position="163"/>
    </location>
</feature>
<evidence type="ECO:0000256" key="6">
    <source>
        <dbReference type="ARBA" id="ARBA00022833"/>
    </source>
</evidence>
<feature type="domain" description="RING-type" evidence="9">
    <location>
        <begin position="54"/>
        <end position="363"/>
    </location>
</feature>
<dbReference type="SUPFAM" id="SSF57850">
    <property type="entry name" value="RING/U-box"/>
    <property type="match status" value="1"/>
</dbReference>
<evidence type="ECO:0000256" key="2">
    <source>
        <dbReference type="ARBA" id="ARBA00022723"/>
    </source>
</evidence>
<reference evidence="10" key="2">
    <citation type="submission" date="2025-09" db="UniProtKB">
        <authorList>
            <consortium name="Ensembl"/>
        </authorList>
    </citation>
    <scope>IDENTIFICATION</scope>
</reference>
<dbReference type="GO" id="GO:0016740">
    <property type="term" value="F:transferase activity"/>
    <property type="evidence" value="ECO:0007669"/>
    <property type="project" value="UniProtKB-KW"/>
</dbReference>
<feature type="region of interest" description="Disordered" evidence="7">
    <location>
        <begin position="153"/>
        <end position="182"/>
    </location>
</feature>